<dbReference type="InterPro" id="IPR043831">
    <property type="entry name" value="DUF5808"/>
</dbReference>
<dbReference type="Pfam" id="PF19124">
    <property type="entry name" value="DUF5808"/>
    <property type="match status" value="1"/>
</dbReference>
<dbReference type="AlphaFoldDB" id="A0A4R1RG98"/>
<feature type="transmembrane region" description="Helical" evidence="1">
    <location>
        <begin position="77"/>
        <end position="98"/>
    </location>
</feature>
<dbReference type="EMBL" id="SLUN01000018">
    <property type="protein sequence ID" value="TCL64720.1"/>
    <property type="molecule type" value="Genomic_DNA"/>
</dbReference>
<accession>A0A4R1RG98</accession>
<keyword evidence="1" id="KW-0812">Transmembrane</keyword>
<keyword evidence="4" id="KW-1185">Reference proteome</keyword>
<keyword evidence="1" id="KW-1133">Transmembrane helix</keyword>
<evidence type="ECO:0000313" key="4">
    <source>
        <dbReference type="Proteomes" id="UP000295008"/>
    </source>
</evidence>
<evidence type="ECO:0000256" key="1">
    <source>
        <dbReference type="SAM" id="Phobius"/>
    </source>
</evidence>
<feature type="domain" description="DUF5808" evidence="2">
    <location>
        <begin position="52"/>
        <end position="77"/>
    </location>
</feature>
<comment type="caution">
    <text evidence="3">The sequence shown here is derived from an EMBL/GenBank/DDBJ whole genome shotgun (WGS) entry which is preliminary data.</text>
</comment>
<dbReference type="RefSeq" id="WP_132015046.1">
    <property type="nucleotide sequence ID" value="NZ_SLUN01000018.1"/>
</dbReference>
<sequence length="99" mass="11348">MLTGIIVAGALWLAIGTGQSGSRIRMGYAKSAARLNRDDDRYWKWGIFYYNPDDPAWFVEKRFGIGWTSNFAQPASWMLLVGLLFILPLLMKFITWLLT</sequence>
<keyword evidence="1" id="KW-0472">Membrane</keyword>
<dbReference type="Proteomes" id="UP000295008">
    <property type="component" value="Unassembled WGS sequence"/>
</dbReference>
<gene>
    <name evidence="3" type="ORF">EDC14_101818</name>
</gene>
<evidence type="ECO:0000259" key="2">
    <source>
        <dbReference type="Pfam" id="PF19124"/>
    </source>
</evidence>
<name>A0A4R1RG98_HYDET</name>
<protein>
    <recommendedName>
        <fullName evidence="2">DUF5808 domain-containing protein</fullName>
    </recommendedName>
</protein>
<evidence type="ECO:0000313" key="3">
    <source>
        <dbReference type="EMBL" id="TCL64720.1"/>
    </source>
</evidence>
<proteinExistence type="predicted"/>
<organism evidence="3 4">
    <name type="scientific">Hydrogenispora ethanolica</name>
    <dbReference type="NCBI Taxonomy" id="1082276"/>
    <lineage>
        <taxon>Bacteria</taxon>
        <taxon>Bacillati</taxon>
        <taxon>Bacillota</taxon>
        <taxon>Hydrogenispora</taxon>
    </lineage>
</organism>
<reference evidence="3 4" key="1">
    <citation type="submission" date="2019-03" db="EMBL/GenBank/DDBJ databases">
        <title>Genomic Encyclopedia of Type Strains, Phase IV (KMG-IV): sequencing the most valuable type-strain genomes for metagenomic binning, comparative biology and taxonomic classification.</title>
        <authorList>
            <person name="Goeker M."/>
        </authorList>
    </citation>
    <scope>NUCLEOTIDE SEQUENCE [LARGE SCALE GENOMIC DNA]</scope>
    <source>
        <strain evidence="3 4">LX-B</strain>
    </source>
</reference>
<dbReference type="OrthoDB" id="157646at2"/>